<dbReference type="SUPFAM" id="SSF46785">
    <property type="entry name" value="Winged helix' DNA-binding domain"/>
    <property type="match status" value="1"/>
</dbReference>
<evidence type="ECO:0000256" key="2">
    <source>
        <dbReference type="ARBA" id="ARBA00022898"/>
    </source>
</evidence>
<dbReference type="CDD" id="cd07377">
    <property type="entry name" value="WHTH_GntR"/>
    <property type="match status" value="1"/>
</dbReference>
<dbReference type="PANTHER" id="PTHR46577">
    <property type="entry name" value="HTH-TYPE TRANSCRIPTIONAL REGULATORY PROTEIN GABR"/>
    <property type="match status" value="1"/>
</dbReference>
<protein>
    <submittedName>
        <fullName evidence="8">PLP-dependent aminotransferase family protein</fullName>
    </submittedName>
</protein>
<dbReference type="Proteomes" id="UP001556631">
    <property type="component" value="Unassembled WGS sequence"/>
</dbReference>
<dbReference type="InterPro" id="IPR051446">
    <property type="entry name" value="HTH_trans_reg/aminotransferase"/>
</dbReference>
<keyword evidence="9" id="KW-1185">Reference proteome</keyword>
<dbReference type="InterPro" id="IPR036388">
    <property type="entry name" value="WH-like_DNA-bd_sf"/>
</dbReference>
<proteinExistence type="inferred from homology"/>
<keyword evidence="3" id="KW-0805">Transcription regulation</keyword>
<keyword evidence="2" id="KW-0663">Pyridoxal phosphate</keyword>
<dbReference type="Gene3D" id="3.90.1150.10">
    <property type="entry name" value="Aspartate Aminotransferase, domain 1"/>
    <property type="match status" value="1"/>
</dbReference>
<gene>
    <name evidence="8" type="ORF">AB3X52_17510</name>
</gene>
<dbReference type="InterPro" id="IPR004839">
    <property type="entry name" value="Aminotransferase_I/II_large"/>
</dbReference>
<dbReference type="Pfam" id="PF00392">
    <property type="entry name" value="GntR"/>
    <property type="match status" value="1"/>
</dbReference>
<dbReference type="SMART" id="SM00345">
    <property type="entry name" value="HTH_GNTR"/>
    <property type="match status" value="1"/>
</dbReference>
<dbReference type="PRINTS" id="PR00035">
    <property type="entry name" value="HTHGNTR"/>
</dbReference>
<dbReference type="InterPro" id="IPR015421">
    <property type="entry name" value="PyrdxlP-dep_Trfase_major"/>
</dbReference>
<comment type="similarity">
    <text evidence="1">In the C-terminal section; belongs to the class-I pyridoxal-phosphate-dependent aminotransferase family.</text>
</comment>
<dbReference type="Gene3D" id="1.10.10.10">
    <property type="entry name" value="Winged helix-like DNA-binding domain superfamily/Winged helix DNA-binding domain"/>
    <property type="match status" value="1"/>
</dbReference>
<evidence type="ECO:0000256" key="1">
    <source>
        <dbReference type="ARBA" id="ARBA00005384"/>
    </source>
</evidence>
<dbReference type="InterPro" id="IPR000524">
    <property type="entry name" value="Tscrpt_reg_HTH_GntR"/>
</dbReference>
<dbReference type="InterPro" id="IPR015424">
    <property type="entry name" value="PyrdxlP-dep_Trfase"/>
</dbReference>
<keyword evidence="5" id="KW-0804">Transcription</keyword>
<feature type="domain" description="HTH gntR-type" evidence="7">
    <location>
        <begin position="22"/>
        <end position="90"/>
    </location>
</feature>
<dbReference type="PANTHER" id="PTHR46577:SF1">
    <property type="entry name" value="HTH-TYPE TRANSCRIPTIONAL REGULATORY PROTEIN GABR"/>
    <property type="match status" value="1"/>
</dbReference>
<comment type="caution">
    <text evidence="8">The sequence shown here is derived from an EMBL/GenBank/DDBJ whole genome shotgun (WGS) entry which is preliminary data.</text>
</comment>
<dbReference type="EMBL" id="JBFPJR010000043">
    <property type="protein sequence ID" value="MEX0429420.1"/>
    <property type="molecule type" value="Genomic_DNA"/>
</dbReference>
<sequence>MARGRLGAADLTTMLGEWRTDAPAYDALAERLRLLLIDGRVSADVRLPSERDLSARLGLSRTTVTAAYGRLRERGYARSVQGSGTTTALPPHATSPADSETGIDLTKATLPATRLLADAAGEATERLTAHLPGSGYTLRGLPELRTAIADRYTERGLPTSPDQVLVTLGGQSAIALLGRVLIARGDRAYAESPSYPHAYDALRLAGARVVTSPVTTEQGWDLPALEAAISRTQPVMAYVMPDFHNPTGWSLDEEGRARLLRAAARTETIVVADDTTAELDIDRPVTHPPLAALAAGHRARVVHLGSASKQLWGGLRIGWIRAEPELLGRLVAQRSATDLGTPIWEQLVTALLLPRAAAVVEERRGQLRAGRTALYAAVDRLLPDWSLPARLHGGLTAWVHLPAPVSSQLTLAARGRGLLLTAGPRFGADGAYERHLRLPITAAPAEIERAVGILADLWPRADALPHALTAHAEAVV</sequence>
<dbReference type="RefSeq" id="WP_367995385.1">
    <property type="nucleotide sequence ID" value="NZ_JBFPJR010000043.1"/>
</dbReference>
<dbReference type="CDD" id="cd00609">
    <property type="entry name" value="AAT_like"/>
    <property type="match status" value="1"/>
</dbReference>
<dbReference type="Pfam" id="PF00155">
    <property type="entry name" value="Aminotran_1_2"/>
    <property type="match status" value="1"/>
</dbReference>
<dbReference type="InterPro" id="IPR015422">
    <property type="entry name" value="PyrdxlP-dep_Trfase_small"/>
</dbReference>
<dbReference type="InterPro" id="IPR036390">
    <property type="entry name" value="WH_DNA-bd_sf"/>
</dbReference>
<evidence type="ECO:0000256" key="6">
    <source>
        <dbReference type="SAM" id="MobiDB-lite"/>
    </source>
</evidence>
<dbReference type="GO" id="GO:0008483">
    <property type="term" value="F:transaminase activity"/>
    <property type="evidence" value="ECO:0007669"/>
    <property type="project" value="UniProtKB-KW"/>
</dbReference>
<evidence type="ECO:0000313" key="8">
    <source>
        <dbReference type="EMBL" id="MEX0429420.1"/>
    </source>
</evidence>
<dbReference type="Gene3D" id="3.40.640.10">
    <property type="entry name" value="Type I PLP-dependent aspartate aminotransferase-like (Major domain)"/>
    <property type="match status" value="1"/>
</dbReference>
<dbReference type="SUPFAM" id="SSF53383">
    <property type="entry name" value="PLP-dependent transferases"/>
    <property type="match status" value="1"/>
</dbReference>
<accession>A0ABV3T3P9</accession>
<organism evidence="8 9">
    <name type="scientific">Nocardioides eburneus</name>
    <dbReference type="NCBI Taxonomy" id="3231482"/>
    <lineage>
        <taxon>Bacteria</taxon>
        <taxon>Bacillati</taxon>
        <taxon>Actinomycetota</taxon>
        <taxon>Actinomycetes</taxon>
        <taxon>Propionibacteriales</taxon>
        <taxon>Nocardioidaceae</taxon>
        <taxon>Nocardioides</taxon>
    </lineage>
</organism>
<evidence type="ECO:0000313" key="9">
    <source>
        <dbReference type="Proteomes" id="UP001556631"/>
    </source>
</evidence>
<reference evidence="8 9" key="1">
    <citation type="submission" date="2024-07" db="EMBL/GenBank/DDBJ databases">
        <authorList>
            <person name="Lee S."/>
            <person name="Kang M."/>
        </authorList>
    </citation>
    <scope>NUCLEOTIDE SEQUENCE [LARGE SCALE GENOMIC DNA]</scope>
    <source>
        <strain evidence="8 9">DS6</strain>
    </source>
</reference>
<feature type="region of interest" description="Disordered" evidence="6">
    <location>
        <begin position="77"/>
        <end position="101"/>
    </location>
</feature>
<keyword evidence="8" id="KW-0032">Aminotransferase</keyword>
<evidence type="ECO:0000256" key="4">
    <source>
        <dbReference type="ARBA" id="ARBA00023125"/>
    </source>
</evidence>
<name>A0ABV3T3P9_9ACTN</name>
<keyword evidence="8" id="KW-0808">Transferase</keyword>
<dbReference type="PROSITE" id="PS50949">
    <property type="entry name" value="HTH_GNTR"/>
    <property type="match status" value="1"/>
</dbReference>
<keyword evidence="4" id="KW-0238">DNA-binding</keyword>
<evidence type="ECO:0000256" key="3">
    <source>
        <dbReference type="ARBA" id="ARBA00023015"/>
    </source>
</evidence>
<evidence type="ECO:0000256" key="5">
    <source>
        <dbReference type="ARBA" id="ARBA00023163"/>
    </source>
</evidence>
<evidence type="ECO:0000259" key="7">
    <source>
        <dbReference type="PROSITE" id="PS50949"/>
    </source>
</evidence>